<evidence type="ECO:0000313" key="5">
    <source>
        <dbReference type="Proteomes" id="UP001230496"/>
    </source>
</evidence>
<dbReference type="RefSeq" id="WP_308347747.1">
    <property type="nucleotide sequence ID" value="NZ_CP129971.1"/>
</dbReference>
<keyword evidence="1" id="KW-0175">Coiled coil</keyword>
<proteinExistence type="predicted"/>
<dbReference type="AlphaFoldDB" id="A0AA51N9Y8"/>
<dbReference type="KEGG" id="msaa:QYS49_36935"/>
<keyword evidence="2" id="KW-0812">Transmembrane</keyword>
<evidence type="ECO:0000259" key="3">
    <source>
        <dbReference type="Pfam" id="PF20299"/>
    </source>
</evidence>
<keyword evidence="2" id="KW-1133">Transmembrane helix</keyword>
<protein>
    <recommendedName>
        <fullName evidence="3">Nucleotidyltransferase-Associated Rossmannoid Fold domain-containing protein</fullName>
    </recommendedName>
</protein>
<keyword evidence="5" id="KW-1185">Reference proteome</keyword>
<organism evidence="4 5">
    <name type="scientific">Marivirga salinarum</name>
    <dbReference type="NCBI Taxonomy" id="3059078"/>
    <lineage>
        <taxon>Bacteria</taxon>
        <taxon>Pseudomonadati</taxon>
        <taxon>Bacteroidota</taxon>
        <taxon>Cytophagia</taxon>
        <taxon>Cytophagales</taxon>
        <taxon>Marivirgaceae</taxon>
        <taxon>Marivirga</taxon>
    </lineage>
</organism>
<reference evidence="4 5" key="1">
    <citation type="submission" date="2023-08" db="EMBL/GenBank/DDBJ databases">
        <title>Comparative genomics and taxonomic characterization of three novel marine species of genus Marivirga.</title>
        <authorList>
            <person name="Muhammad N."/>
            <person name="Kim S.-G."/>
        </authorList>
    </citation>
    <scope>NUCLEOTIDE SEQUENCE [LARGE SCALE GENOMIC DNA]</scope>
    <source>
        <strain evidence="4 5">BDSF4-3</strain>
    </source>
</reference>
<dbReference type="EMBL" id="CP129971">
    <property type="protein sequence ID" value="WMN11030.1"/>
    <property type="molecule type" value="Genomic_DNA"/>
</dbReference>
<keyword evidence="2" id="KW-0472">Membrane</keyword>
<name>A0AA51N9Y8_9BACT</name>
<feature type="coiled-coil region" evidence="1">
    <location>
        <begin position="51"/>
        <end position="78"/>
    </location>
</feature>
<evidence type="ECO:0000256" key="2">
    <source>
        <dbReference type="SAM" id="Phobius"/>
    </source>
</evidence>
<evidence type="ECO:0000313" key="4">
    <source>
        <dbReference type="EMBL" id="WMN11030.1"/>
    </source>
</evidence>
<dbReference type="Pfam" id="PF20299">
    <property type="entry name" value="NARF"/>
    <property type="match status" value="1"/>
</dbReference>
<gene>
    <name evidence="4" type="ORF">QYS49_36935</name>
</gene>
<dbReference type="Proteomes" id="UP001230496">
    <property type="component" value="Chromosome"/>
</dbReference>
<accession>A0AA51N9Y8</accession>
<sequence length="269" mass="31711">MNRIITIVLVQFLFNIECIAQENSNNNKENQVSETSQMQYAIDKQQYNLFKKEMELKLLESNKEKSLYKKEIELLLKEYKQEKTFLDWIAIAVGGITVLSLFGFWQRVKSMAQKKIEEQFEVILDEKKGQLIKIIDSHDDEEKLKRKKKIRVITAHDSDVSFLNSFFKKFDFKHIEVIEMEEGDNVDLKDYNFDLLFLNREEGNKPLSDEMSQKLITDLPQDSIVFSFGKFINNYDENAKKRFAAATNWSQLYGNLISALKYQELIDIK</sequence>
<feature type="domain" description="Nucleotidyltransferase-Associated Rossmannoid Fold" evidence="3">
    <location>
        <begin position="147"/>
        <end position="264"/>
    </location>
</feature>
<evidence type="ECO:0000256" key="1">
    <source>
        <dbReference type="SAM" id="Coils"/>
    </source>
</evidence>
<dbReference type="InterPro" id="IPR046877">
    <property type="entry name" value="NARF"/>
</dbReference>
<feature type="transmembrane region" description="Helical" evidence="2">
    <location>
        <begin position="85"/>
        <end position="105"/>
    </location>
</feature>